<protein>
    <submittedName>
        <fullName evidence="3">Unannotated protein</fullName>
    </submittedName>
</protein>
<sequence>MEIPGLPDGVEVRRSTRRRRSVTAYREAGRTIVVVPQRMSRAEIMPFVEDLVARLATRDRRAHRTDDELHARAAELSTRFLEGRATPASVRWVSNQRRRWGSCTSADATIRLSDRLASMPAHVVDYVLLHELVHLLVAGHGPDFEAWMRPYPRLLEARAFLAGVDHATGHGLDVDGGDHAARELDDESGIDVGDAQGVSHVASAHEVPTRPAGRGRRTELHVGADPLW</sequence>
<name>A0A6J7SDE0_9ZZZZ</name>
<organism evidence="3">
    <name type="scientific">freshwater metagenome</name>
    <dbReference type="NCBI Taxonomy" id="449393"/>
    <lineage>
        <taxon>unclassified sequences</taxon>
        <taxon>metagenomes</taxon>
        <taxon>ecological metagenomes</taxon>
    </lineage>
</organism>
<feature type="domain" description="YgjP-like metallopeptidase" evidence="2">
    <location>
        <begin position="86"/>
        <end position="149"/>
    </location>
</feature>
<dbReference type="EMBL" id="CAFBPU010000061">
    <property type="protein sequence ID" value="CAB5039056.1"/>
    <property type="molecule type" value="Genomic_DNA"/>
</dbReference>
<gene>
    <name evidence="3" type="ORF">UFOPK4150_02116</name>
</gene>
<dbReference type="Gene3D" id="3.30.2010.10">
    <property type="entry name" value="Metalloproteases ('zincins'), catalytic domain"/>
    <property type="match status" value="1"/>
</dbReference>
<feature type="region of interest" description="Disordered" evidence="1">
    <location>
        <begin position="201"/>
        <end position="228"/>
    </location>
</feature>
<dbReference type="PANTHER" id="PTHR30399:SF1">
    <property type="entry name" value="UTP PYROPHOSPHATASE"/>
    <property type="match status" value="1"/>
</dbReference>
<evidence type="ECO:0000313" key="3">
    <source>
        <dbReference type="EMBL" id="CAB5039056.1"/>
    </source>
</evidence>
<dbReference type="InterPro" id="IPR053136">
    <property type="entry name" value="UTP_pyrophosphatase-like"/>
</dbReference>
<dbReference type="InterPro" id="IPR002725">
    <property type="entry name" value="YgjP-like_metallopeptidase"/>
</dbReference>
<dbReference type="AlphaFoldDB" id="A0A6J7SDE0"/>
<accession>A0A6J7SDE0</accession>
<dbReference type="Pfam" id="PF01863">
    <property type="entry name" value="YgjP-like"/>
    <property type="match status" value="1"/>
</dbReference>
<proteinExistence type="predicted"/>
<evidence type="ECO:0000256" key="1">
    <source>
        <dbReference type="SAM" id="MobiDB-lite"/>
    </source>
</evidence>
<evidence type="ECO:0000259" key="2">
    <source>
        <dbReference type="Pfam" id="PF01863"/>
    </source>
</evidence>
<dbReference type="PANTHER" id="PTHR30399">
    <property type="entry name" value="UNCHARACTERIZED PROTEIN YGJP"/>
    <property type="match status" value="1"/>
</dbReference>
<reference evidence="3" key="1">
    <citation type="submission" date="2020-05" db="EMBL/GenBank/DDBJ databases">
        <authorList>
            <person name="Chiriac C."/>
            <person name="Salcher M."/>
            <person name="Ghai R."/>
            <person name="Kavagutti S V."/>
        </authorList>
    </citation>
    <scope>NUCLEOTIDE SEQUENCE</scope>
</reference>